<reference evidence="2 3" key="1">
    <citation type="journal article" date="2014" name="Genome Announc.">
        <title>Draft Genome Sequence of Cytophaga fermentans JCM 21142T, a Facultative Anaerobe Isolated from Marine Mud.</title>
        <authorList>
            <person name="Starns D."/>
            <person name="Oshima K."/>
            <person name="Suda W."/>
            <person name="Iino T."/>
            <person name="Yuki M."/>
            <person name="Inoue J."/>
            <person name="Kitamura K."/>
            <person name="Iida T."/>
            <person name="Darby A."/>
            <person name="Hattori M."/>
            <person name="Ohkuma M."/>
        </authorList>
    </citation>
    <scope>NUCLEOTIDE SEQUENCE [LARGE SCALE GENOMIC DNA]</scope>
    <source>
        <strain evidence="2 3">JCM 21142</strain>
    </source>
</reference>
<dbReference type="STRING" id="869213.GCA_000517085_00047"/>
<dbReference type="RefSeq" id="WP_027470164.1">
    <property type="nucleotide sequence ID" value="NZ_BAMD01000052.1"/>
</dbReference>
<dbReference type="InterPro" id="IPR027417">
    <property type="entry name" value="P-loop_NTPase"/>
</dbReference>
<dbReference type="SUPFAM" id="SSF52540">
    <property type="entry name" value="P-loop containing nucleoside triphosphate hydrolases"/>
    <property type="match status" value="1"/>
</dbReference>
<dbReference type="Pfam" id="PF02492">
    <property type="entry name" value="cobW"/>
    <property type="match status" value="1"/>
</dbReference>
<dbReference type="GO" id="GO:0008270">
    <property type="term" value="F:zinc ion binding"/>
    <property type="evidence" value="ECO:0007669"/>
    <property type="project" value="TreeGrafter"/>
</dbReference>
<dbReference type="GO" id="GO:0051604">
    <property type="term" value="P:protein maturation"/>
    <property type="evidence" value="ECO:0007669"/>
    <property type="project" value="InterPro"/>
</dbReference>
<protein>
    <submittedName>
        <fullName evidence="2">Hydrogenase nickel incorporation protein HypB</fullName>
    </submittedName>
</protein>
<feature type="domain" description="CobW/HypB/UreG nucleotide-binding" evidence="1">
    <location>
        <begin position="5"/>
        <end position="165"/>
    </location>
</feature>
<dbReference type="GO" id="GO:0016151">
    <property type="term" value="F:nickel cation binding"/>
    <property type="evidence" value="ECO:0007669"/>
    <property type="project" value="InterPro"/>
</dbReference>
<dbReference type="InterPro" id="IPR003495">
    <property type="entry name" value="CobW/HypB/UreG_nucleotide-bd"/>
</dbReference>
<accession>W7YQI4</accession>
<dbReference type="EMBL" id="BAMD01000052">
    <property type="protein sequence ID" value="GAF04674.1"/>
    <property type="molecule type" value="Genomic_DNA"/>
</dbReference>
<keyword evidence="3" id="KW-1185">Reference proteome</keyword>
<name>W7YQI4_9BACT</name>
<dbReference type="GO" id="GO:0003924">
    <property type="term" value="F:GTPase activity"/>
    <property type="evidence" value="ECO:0007669"/>
    <property type="project" value="InterPro"/>
</dbReference>
<comment type="caution">
    <text evidence="2">The sequence shown here is derived from an EMBL/GenBank/DDBJ whole genome shotgun (WGS) entry which is preliminary data.</text>
</comment>
<evidence type="ECO:0000259" key="1">
    <source>
        <dbReference type="Pfam" id="PF02492"/>
    </source>
</evidence>
<evidence type="ECO:0000313" key="2">
    <source>
        <dbReference type="EMBL" id="GAF04674.1"/>
    </source>
</evidence>
<dbReference type="PIRSF" id="PIRSF005624">
    <property type="entry name" value="Ni-bind_GTPase"/>
    <property type="match status" value="1"/>
</dbReference>
<sequence>MVKLITVAGPPSSGKTSVIIKTIESALGMKTNCGVIKFDCLSALDEEQYTACGITAKTALAGNLCPDHFFVSNIEECFQWAEQNQFSYLITESAGLCNRCAPHLKNILAICVLDNLSGINTPLKTGPMVKLADIVIVTKSDLVSQAEREVYRFKVQQVNPKAKVLFINGITGQGADRLAKEIFQPKEQENSKDLKLRFSMPTALCSYCLGETRVGKDFQIGLNRKIKI</sequence>
<dbReference type="PANTHER" id="PTHR30134">
    <property type="entry name" value="HYDROGENASE PROTEIN ASSEMBLY PROTEIN, NICKEL CHAPERONE"/>
    <property type="match status" value="1"/>
</dbReference>
<organism evidence="2 3">
    <name type="scientific">Saccharicrinis fermentans DSM 9555 = JCM 21142</name>
    <dbReference type="NCBI Taxonomy" id="869213"/>
    <lineage>
        <taxon>Bacteria</taxon>
        <taxon>Pseudomonadati</taxon>
        <taxon>Bacteroidota</taxon>
        <taxon>Bacteroidia</taxon>
        <taxon>Marinilabiliales</taxon>
        <taxon>Marinilabiliaceae</taxon>
        <taxon>Saccharicrinis</taxon>
    </lineage>
</organism>
<proteinExistence type="predicted"/>
<dbReference type="eggNOG" id="COG0378">
    <property type="taxonomic scope" value="Bacteria"/>
</dbReference>
<dbReference type="Proteomes" id="UP000019402">
    <property type="component" value="Unassembled WGS sequence"/>
</dbReference>
<dbReference type="OrthoDB" id="9777530at2"/>
<dbReference type="AlphaFoldDB" id="W7YQI4"/>
<gene>
    <name evidence="2" type="ORF">JCM21142_93388</name>
</gene>
<dbReference type="InterPro" id="IPR004392">
    <property type="entry name" value="Hyd_mat_HypB"/>
</dbReference>
<dbReference type="PANTHER" id="PTHR30134:SF1">
    <property type="entry name" value="COBW_HYPB_UREG NUCLEOTIDE-BINDING DOMAIN-CONTAINING PROTEIN"/>
    <property type="match status" value="1"/>
</dbReference>
<dbReference type="Gene3D" id="3.40.50.300">
    <property type="entry name" value="P-loop containing nucleotide triphosphate hydrolases"/>
    <property type="match status" value="1"/>
</dbReference>
<evidence type="ECO:0000313" key="3">
    <source>
        <dbReference type="Proteomes" id="UP000019402"/>
    </source>
</evidence>